<keyword evidence="5 7" id="KW-0472">Membrane</keyword>
<dbReference type="InterPro" id="IPR043926">
    <property type="entry name" value="ABCG_dom"/>
</dbReference>
<feature type="transmembrane region" description="Helical" evidence="7">
    <location>
        <begin position="81"/>
        <end position="98"/>
    </location>
</feature>
<evidence type="ECO:0000256" key="2">
    <source>
        <dbReference type="ARBA" id="ARBA00022448"/>
    </source>
</evidence>
<accession>A0AAV1A0N3</accession>
<evidence type="ECO:0000256" key="3">
    <source>
        <dbReference type="ARBA" id="ARBA00022692"/>
    </source>
</evidence>
<dbReference type="EMBL" id="OX451738">
    <property type="protein sequence ID" value="CAI8602460.1"/>
    <property type="molecule type" value="Genomic_DNA"/>
</dbReference>
<proteinExistence type="predicted"/>
<comment type="subcellular location">
    <subcellularLocation>
        <location evidence="1">Membrane</location>
        <topology evidence="1">Multi-pass membrane protein</topology>
    </subcellularLocation>
</comment>
<evidence type="ECO:0000256" key="1">
    <source>
        <dbReference type="ARBA" id="ARBA00004141"/>
    </source>
</evidence>
<dbReference type="Proteomes" id="UP001157006">
    <property type="component" value="Chromosome 3"/>
</dbReference>
<gene>
    <name evidence="9" type="ORF">VFH_III041200</name>
</gene>
<name>A0AAV1A0N3_VICFA</name>
<evidence type="ECO:0000256" key="5">
    <source>
        <dbReference type="ARBA" id="ARBA00023136"/>
    </source>
</evidence>
<dbReference type="GO" id="GO:0016020">
    <property type="term" value="C:membrane"/>
    <property type="evidence" value="ECO:0007669"/>
    <property type="project" value="UniProtKB-SubCell"/>
</dbReference>
<evidence type="ECO:0000313" key="9">
    <source>
        <dbReference type="EMBL" id="CAI8602460.1"/>
    </source>
</evidence>
<feature type="transmembrane region" description="Helical" evidence="7">
    <location>
        <begin position="150"/>
        <end position="174"/>
    </location>
</feature>
<keyword evidence="4 7" id="KW-1133">Transmembrane helix</keyword>
<dbReference type="AlphaFoldDB" id="A0AAV1A0N3"/>
<dbReference type="GO" id="GO:0140359">
    <property type="term" value="F:ABC-type transporter activity"/>
    <property type="evidence" value="ECO:0007669"/>
    <property type="project" value="InterPro"/>
</dbReference>
<organism evidence="9 10">
    <name type="scientific">Vicia faba</name>
    <name type="common">Broad bean</name>
    <name type="synonym">Faba vulgaris</name>
    <dbReference type="NCBI Taxonomy" id="3906"/>
    <lineage>
        <taxon>Eukaryota</taxon>
        <taxon>Viridiplantae</taxon>
        <taxon>Streptophyta</taxon>
        <taxon>Embryophyta</taxon>
        <taxon>Tracheophyta</taxon>
        <taxon>Spermatophyta</taxon>
        <taxon>Magnoliopsida</taxon>
        <taxon>eudicotyledons</taxon>
        <taxon>Gunneridae</taxon>
        <taxon>Pentapetalae</taxon>
        <taxon>rosids</taxon>
        <taxon>fabids</taxon>
        <taxon>Fabales</taxon>
        <taxon>Fabaceae</taxon>
        <taxon>Papilionoideae</taxon>
        <taxon>50 kb inversion clade</taxon>
        <taxon>NPAAA clade</taxon>
        <taxon>Hologalegina</taxon>
        <taxon>IRL clade</taxon>
        <taxon>Fabeae</taxon>
        <taxon>Vicia</taxon>
    </lineage>
</organism>
<evidence type="ECO:0000256" key="6">
    <source>
        <dbReference type="SAM" id="MobiDB-lite"/>
    </source>
</evidence>
<sequence length="299" mass="33950">MHHFADEISASSSSTNINHATKTTDEATDQSFAGEFWEDMKSNVQLQKDQIEATFLTTKDLSNRKNAWVGKQQLREARHKQLIISFYLVAGAILGTLTKVNDETFGSLGYTYTVIAVSLLARIAALRSFSMDKLQYWRESASGISSLAHFLSKIHMIFSVLSPNLLFTLSMFYFFSNPRSSFGSNYAVLVCLVYCVTGMAYALAIYFEPAPAQLCFLPVVMTLISNQKRDTLSMKILIKMCYPNWALEAFIIANAERNFYFFFRYTGVWLITRCSSLMNSSYNFARIVAFICLMITQKK</sequence>
<feature type="transmembrane region" description="Helical" evidence="7">
    <location>
        <begin position="110"/>
        <end position="129"/>
    </location>
</feature>
<keyword evidence="3 7" id="KW-0812">Transmembrane</keyword>
<evidence type="ECO:0000313" key="10">
    <source>
        <dbReference type="Proteomes" id="UP001157006"/>
    </source>
</evidence>
<dbReference type="PANTHER" id="PTHR48041">
    <property type="entry name" value="ABC TRANSPORTER G FAMILY MEMBER 28"/>
    <property type="match status" value="1"/>
</dbReference>
<feature type="transmembrane region" description="Helical" evidence="7">
    <location>
        <begin position="186"/>
        <end position="207"/>
    </location>
</feature>
<feature type="compositionally biased region" description="Polar residues" evidence="6">
    <location>
        <begin position="9"/>
        <end position="21"/>
    </location>
</feature>
<keyword evidence="10" id="KW-1185">Reference proteome</keyword>
<dbReference type="Pfam" id="PF19055">
    <property type="entry name" value="ABC2_membrane_7"/>
    <property type="match status" value="1"/>
</dbReference>
<dbReference type="InterPro" id="IPR050352">
    <property type="entry name" value="ABCG_transporters"/>
</dbReference>
<feature type="domain" description="ABC transporter family G" evidence="8">
    <location>
        <begin position="1"/>
        <end position="295"/>
    </location>
</feature>
<feature type="region of interest" description="Disordered" evidence="6">
    <location>
        <begin position="1"/>
        <end position="26"/>
    </location>
</feature>
<evidence type="ECO:0000256" key="7">
    <source>
        <dbReference type="SAM" id="Phobius"/>
    </source>
</evidence>
<reference evidence="9 10" key="1">
    <citation type="submission" date="2023-01" db="EMBL/GenBank/DDBJ databases">
        <authorList>
            <person name="Kreplak J."/>
        </authorList>
    </citation>
    <scope>NUCLEOTIDE SEQUENCE [LARGE SCALE GENOMIC DNA]</scope>
</reference>
<evidence type="ECO:0000256" key="4">
    <source>
        <dbReference type="ARBA" id="ARBA00022989"/>
    </source>
</evidence>
<protein>
    <recommendedName>
        <fullName evidence="8">ABC transporter family G domain-containing protein</fullName>
    </recommendedName>
</protein>
<dbReference type="PANTHER" id="PTHR48041:SF107">
    <property type="entry name" value="WHITE-BROWN COMPLEX HOMOLOG PROTEIN 30-RELATED"/>
    <property type="match status" value="1"/>
</dbReference>
<evidence type="ECO:0000259" key="8">
    <source>
        <dbReference type="Pfam" id="PF19055"/>
    </source>
</evidence>
<keyword evidence="2" id="KW-0813">Transport</keyword>